<dbReference type="EMBL" id="JAZHXI010000012">
    <property type="protein sequence ID" value="KAL2065262.1"/>
    <property type="molecule type" value="Genomic_DNA"/>
</dbReference>
<evidence type="ECO:0000313" key="1">
    <source>
        <dbReference type="EMBL" id="KAL2065262.1"/>
    </source>
</evidence>
<comment type="caution">
    <text evidence="1">The sequence shown here is derived from an EMBL/GenBank/DDBJ whole genome shotgun (WGS) entry which is preliminary data.</text>
</comment>
<name>A0ABR4C6I8_9HELO</name>
<accession>A0ABR4C6I8</accession>
<keyword evidence="2" id="KW-1185">Reference proteome</keyword>
<protein>
    <submittedName>
        <fullName evidence="1">Uncharacterized protein</fullName>
    </submittedName>
</protein>
<evidence type="ECO:0000313" key="2">
    <source>
        <dbReference type="Proteomes" id="UP001595075"/>
    </source>
</evidence>
<dbReference type="Proteomes" id="UP001595075">
    <property type="component" value="Unassembled WGS sequence"/>
</dbReference>
<reference evidence="1 2" key="1">
    <citation type="journal article" date="2024" name="Commun. Biol.">
        <title>Comparative genomic analysis of thermophilic fungi reveals convergent evolutionary adaptations and gene losses.</title>
        <authorList>
            <person name="Steindorff A.S."/>
            <person name="Aguilar-Pontes M.V."/>
            <person name="Robinson A.J."/>
            <person name="Andreopoulos B."/>
            <person name="LaButti K."/>
            <person name="Kuo A."/>
            <person name="Mondo S."/>
            <person name="Riley R."/>
            <person name="Otillar R."/>
            <person name="Haridas S."/>
            <person name="Lipzen A."/>
            <person name="Grimwood J."/>
            <person name="Schmutz J."/>
            <person name="Clum A."/>
            <person name="Reid I.D."/>
            <person name="Moisan M.C."/>
            <person name="Butler G."/>
            <person name="Nguyen T.T.M."/>
            <person name="Dewar K."/>
            <person name="Conant G."/>
            <person name="Drula E."/>
            <person name="Henrissat B."/>
            <person name="Hansel C."/>
            <person name="Singer S."/>
            <person name="Hutchinson M.I."/>
            <person name="de Vries R.P."/>
            <person name="Natvig D.O."/>
            <person name="Powell A.J."/>
            <person name="Tsang A."/>
            <person name="Grigoriev I.V."/>
        </authorList>
    </citation>
    <scope>NUCLEOTIDE SEQUENCE [LARGE SCALE GENOMIC DNA]</scope>
    <source>
        <strain evidence="1 2">CBS 494.80</strain>
    </source>
</reference>
<proteinExistence type="predicted"/>
<organism evidence="1 2">
    <name type="scientific">Oculimacula yallundae</name>
    <dbReference type="NCBI Taxonomy" id="86028"/>
    <lineage>
        <taxon>Eukaryota</taxon>
        <taxon>Fungi</taxon>
        <taxon>Dikarya</taxon>
        <taxon>Ascomycota</taxon>
        <taxon>Pezizomycotina</taxon>
        <taxon>Leotiomycetes</taxon>
        <taxon>Helotiales</taxon>
        <taxon>Ploettnerulaceae</taxon>
        <taxon>Oculimacula</taxon>
    </lineage>
</organism>
<sequence>MSSPPHEHNLGVFATLPAEIRAEIWKGLRSNSSPSFVTQKRDGKDGLGILRACRQLYHEIMPHLYDDTLEFHVWSYGSLWLTIKNTQGARWEMHGIPLRDELYDKFSNLPYQNLKRLKITITAPETGDKAQLLGLSRNVRDLVRLLEKATGLPSLEIHLLDSKHPAPVGKWAQEDGTPTATVALRTAADNISSDDMIALLPFCRLRNIPHVSVKVPADLIRDEGTWKRMEDVLMRIRPFGTVVGEESFWDDNNIQEMLDDIYIDLEEVLDQAPGQDLNMMRLRRFANWYAEDGTSEYVEEWERMGREPHGHAADELYTFDIGPRHDYMLTLNPLSASMQKIRLQLDVPIPLRQADFPLAIAWDMDACLAFFRMLEYEDVNSDIYRLDVDGEVWPETALREEAIPKLRTCWSRVAWLEYHPLGIPPLAEDTSAEYAKYSSASAEIDEVDRWYIPFFPRGWRTKFPSALERVSMQKTLINFKSGDRIREERFISTTGEWFNLDFGTIPLALYSLEPNIHVLRVSLELYPEVVHVHCKTVGEDAFGYMSAGFMVLCGLLKRIDQLRVLEGYHPGGYGEGKVVAVGEWGANQANFRCTCLDIGLTGEKYDMDLRAQMSGNHEVWLLPINRRAIMALGLTEKEPGSDLRTFRRLGTIFNWSSPYSYDPRLLGFFDAIEMQEFVVI</sequence>
<gene>
    <name evidence="1" type="ORF">VTL71DRAFT_2931</name>
</gene>